<accession>A0ABR3PH83</accession>
<dbReference type="InterPro" id="IPR036291">
    <property type="entry name" value="NAD(P)-bd_dom_sf"/>
</dbReference>
<evidence type="ECO:0000256" key="2">
    <source>
        <dbReference type="ARBA" id="ARBA00023002"/>
    </source>
</evidence>
<dbReference type="InterPro" id="IPR008030">
    <property type="entry name" value="NmrA-like"/>
</dbReference>
<sequence length="311" mass="33900">MTFNRIAIYGHRGWASSVITKALIASGAPIKVLYRSSSDISDLPSNVEKVEVDVEDQATLISALQDIDIVISLVGHEGVDRQQHLVTAISKTNVKLFVPSDLAARYDEQGLRVPVNKKKDDVEKAAKAAGIPVTIVLVGNFAEFSLNTVAMGVDRASNRLLFYGNAANEKLNLCTREYVGAAYASIFASRPIDEIKGRIIGLWELKATGKEIAAVLAKDKGSAPQEVHFPIEVVNEKVETCLANGVPFALAHYCRKIWGTGQQARMVGDDIWEVPGYKKVSLEELIVGGKLQSYRVMPPIVYTTLVAAFDE</sequence>
<dbReference type="Gene3D" id="3.40.50.720">
    <property type="entry name" value="NAD(P)-binding Rossmann-like Domain"/>
    <property type="match status" value="1"/>
</dbReference>
<organism evidence="4 5">
    <name type="scientific">Neodothiora populina</name>
    <dbReference type="NCBI Taxonomy" id="2781224"/>
    <lineage>
        <taxon>Eukaryota</taxon>
        <taxon>Fungi</taxon>
        <taxon>Dikarya</taxon>
        <taxon>Ascomycota</taxon>
        <taxon>Pezizomycotina</taxon>
        <taxon>Dothideomycetes</taxon>
        <taxon>Dothideomycetidae</taxon>
        <taxon>Dothideales</taxon>
        <taxon>Dothioraceae</taxon>
        <taxon>Neodothiora</taxon>
    </lineage>
</organism>
<evidence type="ECO:0000259" key="3">
    <source>
        <dbReference type="Pfam" id="PF05368"/>
    </source>
</evidence>
<gene>
    <name evidence="4" type="ORF">AAFC00_002376</name>
</gene>
<feature type="domain" description="NmrA-like" evidence="3">
    <location>
        <begin position="5"/>
        <end position="238"/>
    </location>
</feature>
<keyword evidence="1" id="KW-0521">NADP</keyword>
<dbReference type="PANTHER" id="PTHR47706">
    <property type="entry name" value="NMRA-LIKE FAMILY PROTEIN"/>
    <property type="match status" value="1"/>
</dbReference>
<name>A0ABR3PH83_9PEZI</name>
<reference evidence="4 5" key="1">
    <citation type="submission" date="2024-07" db="EMBL/GenBank/DDBJ databases">
        <title>Draft sequence of the Neodothiora populina.</title>
        <authorList>
            <person name="Drown D.D."/>
            <person name="Schuette U.S."/>
            <person name="Buechlein A.B."/>
            <person name="Rusch D.R."/>
            <person name="Winton L.W."/>
            <person name="Adams G.A."/>
        </authorList>
    </citation>
    <scope>NUCLEOTIDE SEQUENCE [LARGE SCALE GENOMIC DNA]</scope>
    <source>
        <strain evidence="4 5">CPC 39397</strain>
    </source>
</reference>
<keyword evidence="5" id="KW-1185">Reference proteome</keyword>
<evidence type="ECO:0000313" key="4">
    <source>
        <dbReference type="EMBL" id="KAL1305504.1"/>
    </source>
</evidence>
<evidence type="ECO:0000313" key="5">
    <source>
        <dbReference type="Proteomes" id="UP001562354"/>
    </source>
</evidence>
<dbReference type="Proteomes" id="UP001562354">
    <property type="component" value="Unassembled WGS sequence"/>
</dbReference>
<proteinExistence type="predicted"/>
<comment type="caution">
    <text evidence="4">The sequence shown here is derived from an EMBL/GenBank/DDBJ whole genome shotgun (WGS) entry which is preliminary data.</text>
</comment>
<dbReference type="Pfam" id="PF05368">
    <property type="entry name" value="NmrA"/>
    <property type="match status" value="1"/>
</dbReference>
<dbReference type="PANTHER" id="PTHR47706:SF9">
    <property type="entry name" value="NMRA-LIKE DOMAIN-CONTAINING PROTEIN-RELATED"/>
    <property type="match status" value="1"/>
</dbReference>
<dbReference type="SUPFAM" id="SSF51735">
    <property type="entry name" value="NAD(P)-binding Rossmann-fold domains"/>
    <property type="match status" value="1"/>
</dbReference>
<dbReference type="InterPro" id="IPR051609">
    <property type="entry name" value="NmrA/Isoflavone_reductase-like"/>
</dbReference>
<dbReference type="RefSeq" id="XP_069201777.1">
    <property type="nucleotide sequence ID" value="XM_069341681.1"/>
</dbReference>
<keyword evidence="2" id="KW-0560">Oxidoreductase</keyword>
<evidence type="ECO:0000256" key="1">
    <source>
        <dbReference type="ARBA" id="ARBA00022857"/>
    </source>
</evidence>
<protein>
    <recommendedName>
        <fullName evidence="3">NmrA-like domain-containing protein</fullName>
    </recommendedName>
</protein>
<dbReference type="EMBL" id="JBFMKM010000007">
    <property type="protein sequence ID" value="KAL1305504.1"/>
    <property type="molecule type" value="Genomic_DNA"/>
</dbReference>
<dbReference type="GeneID" id="95976078"/>